<keyword evidence="4" id="KW-1185">Reference proteome</keyword>
<feature type="region of interest" description="Disordered" evidence="2">
    <location>
        <begin position="370"/>
        <end position="614"/>
    </location>
</feature>
<dbReference type="AlphaFoldDB" id="A0AAW0CM41"/>
<feature type="compositionally biased region" description="Polar residues" evidence="2">
    <location>
        <begin position="821"/>
        <end position="843"/>
    </location>
</feature>
<feature type="compositionally biased region" description="Polar residues" evidence="2">
    <location>
        <begin position="263"/>
        <end position="284"/>
    </location>
</feature>
<feature type="compositionally biased region" description="Basic residues" evidence="2">
    <location>
        <begin position="38"/>
        <end position="51"/>
    </location>
</feature>
<accession>A0AAW0CM41</accession>
<feature type="compositionally biased region" description="Polar residues" evidence="2">
    <location>
        <begin position="523"/>
        <end position="541"/>
    </location>
</feature>
<feature type="region of interest" description="Disordered" evidence="2">
    <location>
        <begin position="218"/>
        <end position="331"/>
    </location>
</feature>
<evidence type="ECO:0000313" key="4">
    <source>
        <dbReference type="Proteomes" id="UP001383192"/>
    </source>
</evidence>
<protein>
    <submittedName>
        <fullName evidence="3">Uncharacterized protein</fullName>
    </submittedName>
</protein>
<organism evidence="3 4">
    <name type="scientific">Paramarasmius palmivorus</name>
    <dbReference type="NCBI Taxonomy" id="297713"/>
    <lineage>
        <taxon>Eukaryota</taxon>
        <taxon>Fungi</taxon>
        <taxon>Dikarya</taxon>
        <taxon>Basidiomycota</taxon>
        <taxon>Agaricomycotina</taxon>
        <taxon>Agaricomycetes</taxon>
        <taxon>Agaricomycetidae</taxon>
        <taxon>Agaricales</taxon>
        <taxon>Marasmiineae</taxon>
        <taxon>Marasmiaceae</taxon>
        <taxon>Paramarasmius</taxon>
    </lineage>
</organism>
<feature type="compositionally biased region" description="Basic and acidic residues" evidence="2">
    <location>
        <begin position="320"/>
        <end position="331"/>
    </location>
</feature>
<feature type="compositionally biased region" description="Polar residues" evidence="2">
    <location>
        <begin position="600"/>
        <end position="614"/>
    </location>
</feature>
<feature type="compositionally biased region" description="Acidic residues" evidence="2">
    <location>
        <begin position="672"/>
        <end position="686"/>
    </location>
</feature>
<feature type="coiled-coil region" evidence="1">
    <location>
        <begin position="92"/>
        <end position="165"/>
    </location>
</feature>
<feature type="compositionally biased region" description="Basic residues" evidence="2">
    <location>
        <begin position="223"/>
        <end position="232"/>
    </location>
</feature>
<evidence type="ECO:0000256" key="2">
    <source>
        <dbReference type="SAM" id="MobiDB-lite"/>
    </source>
</evidence>
<feature type="region of interest" description="Disordered" evidence="2">
    <location>
        <begin position="1"/>
        <end position="74"/>
    </location>
</feature>
<keyword evidence="1" id="KW-0175">Coiled coil</keyword>
<evidence type="ECO:0000313" key="3">
    <source>
        <dbReference type="EMBL" id="KAK7040844.1"/>
    </source>
</evidence>
<reference evidence="3 4" key="1">
    <citation type="submission" date="2024-01" db="EMBL/GenBank/DDBJ databases">
        <title>A draft genome for a cacao thread blight-causing isolate of Paramarasmius palmivorus.</title>
        <authorList>
            <person name="Baruah I.K."/>
            <person name="Bukari Y."/>
            <person name="Amoako-Attah I."/>
            <person name="Meinhardt L.W."/>
            <person name="Bailey B.A."/>
            <person name="Cohen S.P."/>
        </authorList>
    </citation>
    <scope>NUCLEOTIDE SEQUENCE [LARGE SCALE GENOMIC DNA]</scope>
    <source>
        <strain evidence="3 4">GH-12</strain>
    </source>
</reference>
<dbReference type="Proteomes" id="UP001383192">
    <property type="component" value="Unassembled WGS sequence"/>
</dbReference>
<feature type="region of interest" description="Disordered" evidence="2">
    <location>
        <begin position="817"/>
        <end position="889"/>
    </location>
</feature>
<proteinExistence type="predicted"/>
<feature type="compositionally biased region" description="Low complexity" evidence="2">
    <location>
        <begin position="297"/>
        <end position="310"/>
    </location>
</feature>
<name>A0AAW0CM41_9AGAR</name>
<feature type="compositionally biased region" description="Polar residues" evidence="2">
    <location>
        <begin position="238"/>
        <end position="255"/>
    </location>
</feature>
<comment type="caution">
    <text evidence="3">The sequence shown here is derived from an EMBL/GenBank/DDBJ whole genome shotgun (WGS) entry which is preliminary data.</text>
</comment>
<gene>
    <name evidence="3" type="ORF">VNI00_009440</name>
</gene>
<sequence length="924" mass="101415">MDSGIDLPNDVVELRNPLSGIDKPIATPPSKAETKPTKNAKRNASRSRHPIPKPDSTTPHPHVTTSSFAKRLKDHALDKKTRKLLTVAVSQIELAKRRTAEVEAAKSAVEREVLLEKLKLEVDAVTAKDEAQRAKQELEACRLRLKKAEEEAQMAKKAVKVLDEKRSEAELTAALALDAARKVKEDKVIEAAKENGRLEGYRLGLTAGRKAVSDTLKEFAIPRVRHRKHHRQGRTEEQQSSGTSKTASKPASTPDISKPEASRSPSHLPRTNISAPQKLKSSSAKAPPRTSLKQARSTSSISSPAQQQQPVIPPPLQHFSRHDEHHGQYHDVRDHQPALRHDPQHLPHDEPYFPLRHELRSTPRHDIGRLFRTKTPAPVQPTLPPSLSRRPTVQIQDPEIISVREPRSPVPSQSTISQQRVKERRSPPQPSYTPVAQPDPEPDSGVLEYIPMPEPPITLPPDPPVVHVYPRTPVQTGQPLHPSFHERSRTPGVSLQTSVQPSSSVGDSGSGHKGTARSKATPIMNSFTHSTPGLEQAGNTSRVEEWRRSLTAIDHQPPTPRNPSRFSLFGASIGTRHSSRTPVITTSPEHRGSSDYRSPGHSSPGSEPTVPTTVNEQRVTPVMHYERLGMGMPESRDVIYRNEGIPFGFVPTSVQYSPGEPIIPVERLRESSEEDVLTDSDADSYTDTESTTSSRRDLIHALYAGASPLVRLPHGTGSDSVLVVEKNAYSRGPGATPKPDYPSIYMGPSATRAMSSSTYRIHNPAIDMSEVHSHYMHSAWPGAVYGPEYESVDEDDDDIVISSASILAPKPRFIWRGTPKFGSTSSSDYRPGSRSHTPSTRGHTTPTSSSQPLPSAMKPGWRATFPYSSARKSPGLPNRTFSGGGSDEETVLDAETHENTIVNSRRGMESFAIATASSSSSYRC</sequence>
<feature type="compositionally biased region" description="Pro residues" evidence="2">
    <location>
        <begin position="452"/>
        <end position="464"/>
    </location>
</feature>
<feature type="compositionally biased region" description="Polar residues" evidence="2">
    <location>
        <begin position="410"/>
        <end position="419"/>
    </location>
</feature>
<dbReference type="EMBL" id="JAYKXP010000035">
    <property type="protein sequence ID" value="KAK7040844.1"/>
    <property type="molecule type" value="Genomic_DNA"/>
</dbReference>
<feature type="compositionally biased region" description="Low complexity" evidence="2">
    <location>
        <begin position="844"/>
        <end position="855"/>
    </location>
</feature>
<feature type="compositionally biased region" description="Polar residues" evidence="2">
    <location>
        <begin position="491"/>
        <end position="507"/>
    </location>
</feature>
<feature type="region of interest" description="Disordered" evidence="2">
    <location>
        <begin position="669"/>
        <end position="693"/>
    </location>
</feature>
<evidence type="ECO:0000256" key="1">
    <source>
        <dbReference type="SAM" id="Coils"/>
    </source>
</evidence>
<feature type="compositionally biased region" description="Low complexity" evidence="2">
    <location>
        <begin position="56"/>
        <end position="67"/>
    </location>
</feature>